<keyword evidence="9" id="KW-0418">Kinase</keyword>
<evidence type="ECO:0000256" key="2">
    <source>
        <dbReference type="ARBA" id="ARBA00004651"/>
    </source>
</evidence>
<dbReference type="GO" id="GO:0005886">
    <property type="term" value="C:plasma membrane"/>
    <property type="evidence" value="ECO:0007669"/>
    <property type="project" value="UniProtKB-SubCell"/>
</dbReference>
<comment type="subcellular location">
    <subcellularLocation>
        <location evidence="2">Cell membrane</location>
        <topology evidence="2">Multi-pass membrane protein</topology>
    </subcellularLocation>
</comment>
<comment type="catalytic activity">
    <reaction evidence="1">
        <text>ATP + protein L-histidine = ADP + protein N-phospho-L-histidine.</text>
        <dbReference type="EC" id="2.7.13.3"/>
    </reaction>
</comment>
<dbReference type="AlphaFoldDB" id="A0A9D1TBL9"/>
<keyword evidence="4" id="KW-1003">Cell membrane</keyword>
<feature type="transmembrane region" description="Helical" evidence="15">
    <location>
        <begin position="397"/>
        <end position="418"/>
    </location>
</feature>
<dbReference type="CDD" id="cd00082">
    <property type="entry name" value="HisKA"/>
    <property type="match status" value="1"/>
</dbReference>
<evidence type="ECO:0000256" key="15">
    <source>
        <dbReference type="SAM" id="Phobius"/>
    </source>
</evidence>
<keyword evidence="11 15" id="KW-1133">Transmembrane helix</keyword>
<evidence type="ECO:0000256" key="12">
    <source>
        <dbReference type="ARBA" id="ARBA00023012"/>
    </source>
</evidence>
<evidence type="ECO:0000256" key="5">
    <source>
        <dbReference type="ARBA" id="ARBA00022553"/>
    </source>
</evidence>
<dbReference type="CDD" id="cd06225">
    <property type="entry name" value="HAMP"/>
    <property type="match status" value="1"/>
</dbReference>
<evidence type="ECO:0000256" key="1">
    <source>
        <dbReference type="ARBA" id="ARBA00000085"/>
    </source>
</evidence>
<organism evidence="17 18">
    <name type="scientific">Candidatus Scatomonas pullistercoris</name>
    <dbReference type="NCBI Taxonomy" id="2840920"/>
    <lineage>
        <taxon>Bacteria</taxon>
        <taxon>Bacillati</taxon>
        <taxon>Bacillota</taxon>
        <taxon>Clostridia</taxon>
        <taxon>Lachnospirales</taxon>
        <taxon>Lachnospiraceae</taxon>
        <taxon>Lachnospiraceae incertae sedis</taxon>
        <taxon>Candidatus Scatomonas</taxon>
    </lineage>
</organism>
<evidence type="ECO:0000256" key="14">
    <source>
        <dbReference type="SAM" id="Coils"/>
    </source>
</evidence>
<dbReference type="Gene3D" id="1.10.287.130">
    <property type="match status" value="1"/>
</dbReference>
<name>A0A9D1TBL9_9FIRM</name>
<feature type="transmembrane region" description="Helical" evidence="15">
    <location>
        <begin position="482"/>
        <end position="500"/>
    </location>
</feature>
<dbReference type="EMBL" id="DVOO01000027">
    <property type="protein sequence ID" value="HIV25842.1"/>
    <property type="molecule type" value="Genomic_DNA"/>
</dbReference>
<keyword evidence="13 15" id="KW-0472">Membrane</keyword>
<reference evidence="17" key="1">
    <citation type="submission" date="2020-10" db="EMBL/GenBank/DDBJ databases">
        <authorList>
            <person name="Gilroy R."/>
        </authorList>
    </citation>
    <scope>NUCLEOTIDE SEQUENCE</scope>
    <source>
        <strain evidence="17">CHK188-20938</strain>
    </source>
</reference>
<keyword evidence="10" id="KW-0067">ATP-binding</keyword>
<evidence type="ECO:0000256" key="6">
    <source>
        <dbReference type="ARBA" id="ARBA00022679"/>
    </source>
</evidence>
<dbReference type="SUPFAM" id="SSF47384">
    <property type="entry name" value="Homodimeric domain of signal transducing histidine kinase"/>
    <property type="match status" value="1"/>
</dbReference>
<evidence type="ECO:0000256" key="3">
    <source>
        <dbReference type="ARBA" id="ARBA00012438"/>
    </source>
</evidence>
<dbReference type="SMART" id="SM00387">
    <property type="entry name" value="HATPase_c"/>
    <property type="match status" value="1"/>
</dbReference>
<feature type="domain" description="Histidine kinase" evidence="16">
    <location>
        <begin position="592"/>
        <end position="806"/>
    </location>
</feature>
<accession>A0A9D1TBL9</accession>
<keyword evidence="6" id="KW-0808">Transferase</keyword>
<dbReference type="GO" id="GO:0005524">
    <property type="term" value="F:ATP binding"/>
    <property type="evidence" value="ECO:0007669"/>
    <property type="project" value="UniProtKB-KW"/>
</dbReference>
<reference evidence="17" key="2">
    <citation type="journal article" date="2021" name="PeerJ">
        <title>Extensive microbial diversity within the chicken gut microbiome revealed by metagenomics and culture.</title>
        <authorList>
            <person name="Gilroy R."/>
            <person name="Ravi A."/>
            <person name="Getino M."/>
            <person name="Pursley I."/>
            <person name="Horton D.L."/>
            <person name="Alikhan N.F."/>
            <person name="Baker D."/>
            <person name="Gharbi K."/>
            <person name="Hall N."/>
            <person name="Watson M."/>
            <person name="Adriaenssens E.M."/>
            <person name="Foster-Nyarko E."/>
            <person name="Jarju S."/>
            <person name="Secka A."/>
            <person name="Antonio M."/>
            <person name="Oren A."/>
            <person name="Chaudhuri R.R."/>
            <person name="La Ragione R."/>
            <person name="Hildebrand F."/>
            <person name="Pallen M.J."/>
        </authorList>
    </citation>
    <scope>NUCLEOTIDE SEQUENCE</scope>
    <source>
        <strain evidence="17">CHK188-20938</strain>
    </source>
</reference>
<keyword evidence="12" id="KW-0902">Two-component regulatory system</keyword>
<dbReference type="InterPro" id="IPR003661">
    <property type="entry name" value="HisK_dim/P_dom"/>
</dbReference>
<dbReference type="PANTHER" id="PTHR45528:SF1">
    <property type="entry name" value="SENSOR HISTIDINE KINASE CPXA"/>
    <property type="match status" value="1"/>
</dbReference>
<keyword evidence="7 15" id="KW-0812">Transmembrane</keyword>
<feature type="transmembrane region" description="Helical" evidence="15">
    <location>
        <begin position="430"/>
        <end position="451"/>
    </location>
</feature>
<evidence type="ECO:0000259" key="16">
    <source>
        <dbReference type="PROSITE" id="PS50109"/>
    </source>
</evidence>
<dbReference type="Gene3D" id="3.30.565.10">
    <property type="entry name" value="Histidine kinase-like ATPase, C-terminal domain"/>
    <property type="match status" value="1"/>
</dbReference>
<feature type="transmembrane region" description="Helical" evidence="15">
    <location>
        <begin position="353"/>
        <end position="376"/>
    </location>
</feature>
<evidence type="ECO:0000256" key="4">
    <source>
        <dbReference type="ARBA" id="ARBA00022475"/>
    </source>
</evidence>
<keyword evidence="5" id="KW-0597">Phosphoprotein</keyword>
<evidence type="ECO:0000313" key="17">
    <source>
        <dbReference type="EMBL" id="HIV25842.1"/>
    </source>
</evidence>
<dbReference type="Proteomes" id="UP000824169">
    <property type="component" value="Unassembled WGS sequence"/>
</dbReference>
<dbReference type="InterPro" id="IPR005467">
    <property type="entry name" value="His_kinase_dom"/>
</dbReference>
<dbReference type="PANTHER" id="PTHR45528">
    <property type="entry name" value="SENSOR HISTIDINE KINASE CPXA"/>
    <property type="match status" value="1"/>
</dbReference>
<dbReference type="PROSITE" id="PS50109">
    <property type="entry name" value="HIS_KIN"/>
    <property type="match status" value="1"/>
</dbReference>
<evidence type="ECO:0000256" key="8">
    <source>
        <dbReference type="ARBA" id="ARBA00022741"/>
    </source>
</evidence>
<keyword evidence="8" id="KW-0547">Nucleotide-binding</keyword>
<dbReference type="Pfam" id="PF02518">
    <property type="entry name" value="HATPase_c"/>
    <property type="match status" value="1"/>
</dbReference>
<feature type="transmembrane region" description="Helical" evidence="15">
    <location>
        <begin position="506"/>
        <end position="524"/>
    </location>
</feature>
<keyword evidence="14" id="KW-0175">Coiled coil</keyword>
<comment type="caution">
    <text evidence="17">The sequence shown here is derived from an EMBL/GenBank/DDBJ whole genome shotgun (WGS) entry which is preliminary data.</text>
</comment>
<dbReference type="InterPro" id="IPR003594">
    <property type="entry name" value="HATPase_dom"/>
</dbReference>
<dbReference type="SUPFAM" id="SSF55874">
    <property type="entry name" value="ATPase domain of HSP90 chaperone/DNA topoisomerase II/histidine kinase"/>
    <property type="match status" value="1"/>
</dbReference>
<evidence type="ECO:0000313" key="18">
    <source>
        <dbReference type="Proteomes" id="UP000824169"/>
    </source>
</evidence>
<evidence type="ECO:0000256" key="13">
    <source>
        <dbReference type="ARBA" id="ARBA00023136"/>
    </source>
</evidence>
<evidence type="ECO:0000256" key="10">
    <source>
        <dbReference type="ARBA" id="ARBA00022840"/>
    </source>
</evidence>
<evidence type="ECO:0000256" key="11">
    <source>
        <dbReference type="ARBA" id="ARBA00022989"/>
    </source>
</evidence>
<dbReference type="InterPro" id="IPR036890">
    <property type="entry name" value="HATPase_C_sf"/>
</dbReference>
<evidence type="ECO:0000256" key="9">
    <source>
        <dbReference type="ARBA" id="ARBA00022777"/>
    </source>
</evidence>
<evidence type="ECO:0000256" key="7">
    <source>
        <dbReference type="ARBA" id="ARBA00022692"/>
    </source>
</evidence>
<dbReference type="InterPro" id="IPR050398">
    <property type="entry name" value="HssS/ArlS-like"/>
</dbReference>
<dbReference type="InterPro" id="IPR036097">
    <property type="entry name" value="HisK_dim/P_sf"/>
</dbReference>
<feature type="coiled-coil region" evidence="14">
    <location>
        <begin position="621"/>
        <end position="648"/>
    </location>
</feature>
<dbReference type="GO" id="GO:0000155">
    <property type="term" value="F:phosphorelay sensor kinase activity"/>
    <property type="evidence" value="ECO:0007669"/>
    <property type="project" value="InterPro"/>
</dbReference>
<protein>
    <recommendedName>
        <fullName evidence="3">histidine kinase</fullName>
        <ecNumber evidence="3">2.7.13.3</ecNumber>
    </recommendedName>
</protein>
<dbReference type="EC" id="2.7.13.3" evidence="3"/>
<gene>
    <name evidence="17" type="ORF">IAB71_08745</name>
</gene>
<dbReference type="SMART" id="SM00388">
    <property type="entry name" value="HisKA"/>
    <property type="match status" value="1"/>
</dbReference>
<proteinExistence type="predicted"/>
<dbReference type="Pfam" id="PF00512">
    <property type="entry name" value="HisKA"/>
    <property type="match status" value="1"/>
</dbReference>
<sequence>METEKQKKKFYSTPMKVLTVLLTFAGILMCALFGGAVLSLGSLSGSDPFALDENTSYQDTEGCGDQMVWALSRLSVNLENRARFDVNGSYNPDRLVDIMDTSSENPDENTSYSLEKLYEIYISGAADQLLDLADTSRELNAQENTENAAEEGNTYSISESTWDHLQSAAGNTQFSDQFLYLYEYGRQVELETGMYTAAGETLADYAAKNSDTVSLYELYSHVYQAALEASDYMWALENVSELQNSNFCYYITDGTRTYTNVVSWSNADADAVGMQTETWPMHAYCRRESGRLAEDSYFPETRAGYRIQEYLSANPLLSENETVYIGLQPGYPVEDDYRSRAETFDNLIPRKNLFLALAVAGIVIAIGGLTAGTFQSGRNPENREIRLYAFDKLPSEVGGAVGFLAVLMGLGLAVTVYGSYGGLSPTPLSLVLYSLAVVGDTGFFLLLYYALVRRIKAHNIWEKSLLRAVILLGKRAYAARKASTRVIWAGIVLILLHFLVLPSTGFFGFLLCLVVDILVLLYLLRDAAGKQTVEEGLKQIGAGNLDYKVDTTELRGDNLELAQMINSMGDSLKESVDMRMKNERMQADLITNVSHDLKTPLTSIINYVDLLKRENIEDPKIKNYIEILERKSQRLKQLAEDLVEASRASSGNVKLEIVTLNLNELVQQVNGEFSERFSGRDLELICHLPLGSTYLHADGRYIWRVLENLYGNAAKYSMPSTRVYVDVVKKAGMVMFSIKNVSEQTLNISADELMERFVRGDTSRTTEGSGLGLSIARNLVTLMGGTFELYVDGDLFKAIITFPEAGGRQSF</sequence>